<dbReference type="RefSeq" id="WP_074728011.1">
    <property type="nucleotide sequence ID" value="NZ_FNQS01000002.1"/>
</dbReference>
<protein>
    <recommendedName>
        <fullName evidence="3">chorismate mutase</fullName>
        <ecNumber evidence="3">5.4.99.5</ecNumber>
    </recommendedName>
</protein>
<comment type="similarity">
    <text evidence="2">Belongs to the histone deacetylase family.</text>
</comment>
<keyword evidence="6" id="KW-0862">Zinc</keyword>
<dbReference type="GO" id="GO:0004407">
    <property type="term" value="F:histone deacetylase activity"/>
    <property type="evidence" value="ECO:0007669"/>
    <property type="project" value="TreeGrafter"/>
</dbReference>
<dbReference type="InterPro" id="IPR036263">
    <property type="entry name" value="Chorismate_II_sf"/>
</dbReference>
<evidence type="ECO:0000256" key="3">
    <source>
        <dbReference type="ARBA" id="ARBA00012404"/>
    </source>
</evidence>
<dbReference type="PRINTS" id="PR01270">
    <property type="entry name" value="HDASUPER"/>
</dbReference>
<dbReference type="GO" id="GO:0046417">
    <property type="term" value="P:chorismate metabolic process"/>
    <property type="evidence" value="ECO:0007669"/>
    <property type="project" value="InterPro"/>
</dbReference>
<dbReference type="GO" id="GO:0016835">
    <property type="term" value="F:carbon-oxygen lyase activity"/>
    <property type="evidence" value="ECO:0007669"/>
    <property type="project" value="InterPro"/>
</dbReference>
<dbReference type="STRING" id="71657.SAMN02982996_00968"/>
<dbReference type="InterPro" id="IPR008241">
    <property type="entry name" value="Isochorismate_pyruvate-lyase"/>
</dbReference>
<dbReference type="GO" id="GO:0009697">
    <property type="term" value="P:salicylic acid biosynthetic process"/>
    <property type="evidence" value="ECO:0007669"/>
    <property type="project" value="InterPro"/>
</dbReference>
<dbReference type="NCBIfam" id="TIGR01803">
    <property type="entry name" value="CM-like"/>
    <property type="match status" value="1"/>
</dbReference>
<sequence length="442" mass="47759">MTPKIMQIYQVTETAPMPIALLATGDGRFLPSKEVSERTALIGQGLLRQPGVSCASPSQEEENAANMTLTALLPRLHHPHYLDGLRHVEPPRDPAHARELAQRYAAPDIVQNTLLDPDCYPRAEASAVVSLLAARGLTQHQAQYTYALCRPPGHHAGKDFLGGYCYLNNAAVAARTLADEGLGPVSVIDIDHHVGNGTSDVLSDHADIRFYSLHALSEKTFPYRHAIVPSHPAHRYIGFETPPDASAYLAALDDALTDAISAGSHSLVVSVGFDIIEGDPHGIWGLSPEIFLAIGERFAAANVPICFVQEGGYRMSALSDCAFALADGLSGSSAQNDIAQPQSPLGGLEPFRVKINALDDAIIHLIAQRIDICTQVAAYKRTHDIPMMQPGRVDIVKKRCAERAASHGLDPAFAIALYERIIDEACRLEDDIINNDRAAQAR</sequence>
<keyword evidence="4" id="KW-0479">Metal-binding</keyword>
<dbReference type="Gene3D" id="1.20.59.10">
    <property type="entry name" value="Chorismate mutase"/>
    <property type="match status" value="1"/>
</dbReference>
<dbReference type="EC" id="5.4.99.5" evidence="3"/>
<dbReference type="GO" id="GO:0046872">
    <property type="term" value="F:metal ion binding"/>
    <property type="evidence" value="ECO:0007669"/>
    <property type="project" value="UniProtKB-KW"/>
</dbReference>
<feature type="domain" description="Chorismate mutase" evidence="7">
    <location>
        <begin position="342"/>
        <end position="433"/>
    </location>
</feature>
<dbReference type="Pfam" id="PF00850">
    <property type="entry name" value="Hist_deacetyl"/>
    <property type="match status" value="1"/>
</dbReference>
<dbReference type="InterPro" id="IPR036979">
    <property type="entry name" value="CM_dom_sf"/>
</dbReference>
<dbReference type="GeneID" id="97766278"/>
<dbReference type="InterPro" id="IPR023696">
    <property type="entry name" value="Ureohydrolase_dom_sf"/>
</dbReference>
<organism evidence="8 9">
    <name type="scientific">Lonsdalea quercina</name>
    <dbReference type="NCBI Taxonomy" id="71657"/>
    <lineage>
        <taxon>Bacteria</taxon>
        <taxon>Pseudomonadati</taxon>
        <taxon>Pseudomonadota</taxon>
        <taxon>Gammaproteobacteria</taxon>
        <taxon>Enterobacterales</taxon>
        <taxon>Pectobacteriaceae</taxon>
        <taxon>Lonsdalea</taxon>
    </lineage>
</organism>
<dbReference type="GO" id="GO:0004106">
    <property type="term" value="F:chorismate mutase activity"/>
    <property type="evidence" value="ECO:0007669"/>
    <property type="project" value="UniProtKB-EC"/>
</dbReference>
<dbReference type="SUPFAM" id="SSF52768">
    <property type="entry name" value="Arginase/deacetylase"/>
    <property type="match status" value="1"/>
</dbReference>
<evidence type="ECO:0000256" key="2">
    <source>
        <dbReference type="ARBA" id="ARBA00005947"/>
    </source>
</evidence>
<gene>
    <name evidence="8" type="ORF">SAMN02982996_00968</name>
</gene>
<dbReference type="InterPro" id="IPR002701">
    <property type="entry name" value="CM_II_prokaryot"/>
</dbReference>
<evidence type="ECO:0000313" key="8">
    <source>
        <dbReference type="EMBL" id="SEA09954.1"/>
    </source>
</evidence>
<dbReference type="PANTHER" id="PTHR10625:SF17">
    <property type="entry name" value="HISTONE DEACETYLASE 8"/>
    <property type="match status" value="1"/>
</dbReference>
<evidence type="ECO:0000313" key="9">
    <source>
        <dbReference type="Proteomes" id="UP000187280"/>
    </source>
</evidence>
<evidence type="ECO:0000256" key="6">
    <source>
        <dbReference type="ARBA" id="ARBA00022833"/>
    </source>
</evidence>
<proteinExistence type="inferred from homology"/>
<evidence type="ECO:0000256" key="1">
    <source>
        <dbReference type="ARBA" id="ARBA00001947"/>
    </source>
</evidence>
<dbReference type="InterPro" id="IPR023801">
    <property type="entry name" value="His_deacetylse_dom"/>
</dbReference>
<dbReference type="InterPro" id="IPR000286">
    <property type="entry name" value="HDACs"/>
</dbReference>
<dbReference type="Gene3D" id="3.40.800.20">
    <property type="entry name" value="Histone deacetylase domain"/>
    <property type="match status" value="1"/>
</dbReference>
<dbReference type="SMART" id="SM00830">
    <property type="entry name" value="CM_2"/>
    <property type="match status" value="1"/>
</dbReference>
<reference evidence="8 9" key="1">
    <citation type="submission" date="2016-10" db="EMBL/GenBank/DDBJ databases">
        <authorList>
            <person name="de Groot N.N."/>
        </authorList>
    </citation>
    <scope>NUCLEOTIDE SEQUENCE [LARGE SCALE GENOMIC DNA]</scope>
    <source>
        <strain evidence="8 9">ATCC 29281</strain>
    </source>
</reference>
<dbReference type="Pfam" id="PF01817">
    <property type="entry name" value="CM_2"/>
    <property type="match status" value="1"/>
</dbReference>
<dbReference type="SUPFAM" id="SSF48600">
    <property type="entry name" value="Chorismate mutase II"/>
    <property type="match status" value="1"/>
</dbReference>
<dbReference type="UniPathway" id="UPA00120">
    <property type="reaction ID" value="UER00203"/>
</dbReference>
<dbReference type="AlphaFoldDB" id="A0A1H3YG23"/>
<keyword evidence="9" id="KW-1185">Reference proteome</keyword>
<dbReference type="GO" id="GO:0016787">
    <property type="term" value="F:hydrolase activity"/>
    <property type="evidence" value="ECO:0007669"/>
    <property type="project" value="UniProtKB-KW"/>
</dbReference>
<name>A0A1H3YG23_9GAMM</name>
<dbReference type="PROSITE" id="PS51168">
    <property type="entry name" value="CHORISMATE_MUT_2"/>
    <property type="match status" value="1"/>
</dbReference>
<evidence type="ECO:0000256" key="4">
    <source>
        <dbReference type="ARBA" id="ARBA00022723"/>
    </source>
</evidence>
<dbReference type="InterPro" id="IPR037138">
    <property type="entry name" value="His_deacetylse_dom_sf"/>
</dbReference>
<dbReference type="Proteomes" id="UP000187280">
    <property type="component" value="Unassembled WGS sequence"/>
</dbReference>
<dbReference type="PANTHER" id="PTHR10625">
    <property type="entry name" value="HISTONE DEACETYLASE HDAC1-RELATED"/>
    <property type="match status" value="1"/>
</dbReference>
<keyword evidence="5" id="KW-0378">Hydrolase</keyword>
<evidence type="ECO:0000259" key="7">
    <source>
        <dbReference type="PROSITE" id="PS51168"/>
    </source>
</evidence>
<comment type="cofactor">
    <cofactor evidence="1">
        <name>Zn(2+)</name>
        <dbReference type="ChEBI" id="CHEBI:29105"/>
    </cofactor>
</comment>
<dbReference type="EMBL" id="FNQS01000002">
    <property type="protein sequence ID" value="SEA09954.1"/>
    <property type="molecule type" value="Genomic_DNA"/>
</dbReference>
<dbReference type="GO" id="GO:0040029">
    <property type="term" value="P:epigenetic regulation of gene expression"/>
    <property type="evidence" value="ECO:0007669"/>
    <property type="project" value="TreeGrafter"/>
</dbReference>
<accession>A0A1H3YG23</accession>
<evidence type="ECO:0000256" key="5">
    <source>
        <dbReference type="ARBA" id="ARBA00022801"/>
    </source>
</evidence>